<organism evidence="2 3">
    <name type="scientific">Chromobacterium violaceum</name>
    <dbReference type="NCBI Taxonomy" id="536"/>
    <lineage>
        <taxon>Bacteria</taxon>
        <taxon>Pseudomonadati</taxon>
        <taxon>Pseudomonadota</taxon>
        <taxon>Betaproteobacteria</taxon>
        <taxon>Neisseriales</taxon>
        <taxon>Chromobacteriaceae</taxon>
        <taxon>Chromobacterium</taxon>
    </lineage>
</organism>
<proteinExistence type="predicted"/>
<feature type="transmembrane region" description="Helical" evidence="1">
    <location>
        <begin position="14"/>
        <end position="32"/>
    </location>
</feature>
<evidence type="ECO:0000313" key="3">
    <source>
        <dbReference type="Proteomes" id="UP000196342"/>
    </source>
</evidence>
<feature type="transmembrane region" description="Helical" evidence="1">
    <location>
        <begin position="92"/>
        <end position="114"/>
    </location>
</feature>
<dbReference type="Proteomes" id="UP000196342">
    <property type="component" value="Unassembled WGS sequence"/>
</dbReference>
<keyword evidence="1" id="KW-0472">Membrane</keyword>
<gene>
    <name evidence="2" type="ORF">CBW21_09575</name>
</gene>
<dbReference type="EMBL" id="NHOO01000006">
    <property type="protein sequence ID" value="OVE48786.1"/>
    <property type="molecule type" value="Genomic_DNA"/>
</dbReference>
<evidence type="ECO:0000313" key="2">
    <source>
        <dbReference type="EMBL" id="OVE48786.1"/>
    </source>
</evidence>
<reference evidence="2 3" key="1">
    <citation type="submission" date="2017-05" db="EMBL/GenBank/DDBJ databases">
        <title>Chromobacterium violaceum GHPS1 isolated from Hydrocarbon polluted soil in French Guiana display an awesome secondary metabolite arsenal and a battery of drug and heavy-metal-resistance and detoxification of xenobiotics proteins.</title>
        <authorList>
            <person name="Belbahri L."/>
        </authorList>
    </citation>
    <scope>NUCLEOTIDE SEQUENCE [LARGE SCALE GENOMIC DNA]</scope>
    <source>
        <strain evidence="2 3">GHPS1</strain>
    </source>
</reference>
<feature type="transmembrane region" description="Helical" evidence="1">
    <location>
        <begin position="52"/>
        <end position="71"/>
    </location>
</feature>
<keyword evidence="1" id="KW-0812">Transmembrane</keyword>
<comment type="caution">
    <text evidence="2">The sequence shown here is derived from an EMBL/GenBank/DDBJ whole genome shotgun (WGS) entry which is preliminary data.</text>
</comment>
<protein>
    <submittedName>
        <fullName evidence="2">Uncharacterized protein</fullName>
    </submittedName>
</protein>
<accession>A0A202BB59</accession>
<keyword evidence="3" id="KW-1185">Reference proteome</keyword>
<evidence type="ECO:0000256" key="1">
    <source>
        <dbReference type="SAM" id="Phobius"/>
    </source>
</evidence>
<name>A0A202BB59_CHRVL</name>
<keyword evidence="1" id="KW-1133">Transmembrane helix</keyword>
<sequence>MLAAEYRQALRQQAWAWMPGIGYLLFQILMLLPDAHRGEDGPGCGNPQLGGLLLLGLLALPIAGWNAKRLSRLGWKRGQDDRPAARLARARHWFNLALSAPGLIFGLYIVFAILSAPWR</sequence>
<dbReference type="RefSeq" id="WP_087697767.1">
    <property type="nucleotide sequence ID" value="NZ_NHOO01000006.1"/>
</dbReference>
<dbReference type="AlphaFoldDB" id="A0A202BB59"/>